<reference evidence="4 5" key="1">
    <citation type="journal article" date="2018" name="Front. Microbiol.">
        <title>Hydrolytic Capabilities as a Key to Environmental Success: Chitinolytic and Cellulolytic Acidobacteria From Acidic Sub-arctic Soils and Boreal Peatlands.</title>
        <authorList>
            <person name="Belova S.E."/>
            <person name="Ravin N.V."/>
            <person name="Pankratov T.A."/>
            <person name="Rakitin A.L."/>
            <person name="Ivanova A.A."/>
            <person name="Beletsky A.V."/>
            <person name="Mardanov A.V."/>
            <person name="Sinninghe Damste J.S."/>
            <person name="Dedysh S.N."/>
        </authorList>
    </citation>
    <scope>NUCLEOTIDE SEQUENCE [LARGE SCALE GENOMIC DNA]</scope>
    <source>
        <strain evidence="4 5">SBC82</strain>
    </source>
</reference>
<keyword evidence="5" id="KW-1185">Reference proteome</keyword>
<protein>
    <submittedName>
        <fullName evidence="4">Transcriptional regulator, TetR family</fullName>
    </submittedName>
</protein>
<feature type="domain" description="Tetracyclin repressor-like C-terminal" evidence="3">
    <location>
        <begin position="42"/>
        <end position="141"/>
    </location>
</feature>
<keyword evidence="2" id="KW-0804">Transcription</keyword>
<name>A0A2Z5FT38_9BACT</name>
<dbReference type="InterPro" id="IPR036271">
    <property type="entry name" value="Tet_transcr_reg_TetR-rel_C_sf"/>
</dbReference>
<dbReference type="InterPro" id="IPR011075">
    <property type="entry name" value="TetR_C"/>
</dbReference>
<evidence type="ECO:0000313" key="5">
    <source>
        <dbReference type="Proteomes" id="UP000253606"/>
    </source>
</evidence>
<keyword evidence="1" id="KW-0805">Transcription regulation</keyword>
<organism evidence="4 5">
    <name type="scientific">Acidisarcina polymorpha</name>
    <dbReference type="NCBI Taxonomy" id="2211140"/>
    <lineage>
        <taxon>Bacteria</taxon>
        <taxon>Pseudomonadati</taxon>
        <taxon>Acidobacteriota</taxon>
        <taxon>Terriglobia</taxon>
        <taxon>Terriglobales</taxon>
        <taxon>Acidobacteriaceae</taxon>
        <taxon>Acidisarcina</taxon>
    </lineage>
</organism>
<evidence type="ECO:0000259" key="3">
    <source>
        <dbReference type="Pfam" id="PF16925"/>
    </source>
</evidence>
<proteinExistence type="predicted"/>
<evidence type="ECO:0000256" key="1">
    <source>
        <dbReference type="ARBA" id="ARBA00023015"/>
    </source>
</evidence>
<dbReference type="KEGG" id="abas:ACPOL_0269"/>
<evidence type="ECO:0000313" key="4">
    <source>
        <dbReference type="EMBL" id="AXC09654.1"/>
    </source>
</evidence>
<sequence>MSKSGLFAHFKSIEQLHRELIKHIGSVFRSEVVSPALTVAEGLPRLEATIANWLTWASRPTALGGAPLLAGFFEFDDREGSVRDSLLEEGIRWCTHLRQLVTQAIAMDDFRQDLDAEQFVFELCGIYFSFHVSERFMRDSGSRGFATLAVEELIKRARRR</sequence>
<dbReference type="Pfam" id="PF16925">
    <property type="entry name" value="TetR_C_13"/>
    <property type="match status" value="1"/>
</dbReference>
<dbReference type="Proteomes" id="UP000253606">
    <property type="component" value="Chromosome"/>
</dbReference>
<gene>
    <name evidence="4" type="ORF">ACPOL_0269</name>
</gene>
<accession>A0A2Z5FT38</accession>
<dbReference type="Gene3D" id="1.10.357.10">
    <property type="entry name" value="Tetracycline Repressor, domain 2"/>
    <property type="match status" value="1"/>
</dbReference>
<dbReference type="EMBL" id="CP030840">
    <property type="protein sequence ID" value="AXC09654.1"/>
    <property type="molecule type" value="Genomic_DNA"/>
</dbReference>
<dbReference type="SUPFAM" id="SSF48498">
    <property type="entry name" value="Tetracyclin repressor-like, C-terminal domain"/>
    <property type="match status" value="1"/>
</dbReference>
<evidence type="ECO:0000256" key="2">
    <source>
        <dbReference type="ARBA" id="ARBA00023163"/>
    </source>
</evidence>
<dbReference type="AlphaFoldDB" id="A0A2Z5FT38"/>